<sequence length="63" mass="6889">MREDAAFPASYTRTLQVASRRIVTPTPAPRPGPRLQRGRSRVRAPMARRPHPVGQTGEGLGAQ</sequence>
<proteinExistence type="predicted"/>
<reference evidence="2 3" key="1">
    <citation type="submission" date="2016-08" db="EMBL/GenBank/DDBJ databases">
        <authorList>
            <person name="Seilhamer J.J."/>
        </authorList>
    </citation>
    <scope>NUCLEOTIDE SEQUENCE [LARGE SCALE GENOMIC DNA]</scope>
    <source>
        <strain evidence="2 3">CFBP4641</strain>
    </source>
</reference>
<dbReference type="EMBL" id="MDEK01000013">
    <property type="protein sequence ID" value="PPU81404.1"/>
    <property type="molecule type" value="Genomic_DNA"/>
</dbReference>
<gene>
    <name evidence="2" type="ORF">XsacCFBP4641_14325</name>
</gene>
<feature type="compositionally biased region" description="Basic residues" evidence="1">
    <location>
        <begin position="36"/>
        <end position="51"/>
    </location>
</feature>
<name>A0A2P5Z1Q7_9XANT</name>
<dbReference type="AlphaFoldDB" id="A0A2P5Z1Q7"/>
<organism evidence="2 3">
    <name type="scientific">Xanthomonas sacchari</name>
    <dbReference type="NCBI Taxonomy" id="56458"/>
    <lineage>
        <taxon>Bacteria</taxon>
        <taxon>Pseudomonadati</taxon>
        <taxon>Pseudomonadota</taxon>
        <taxon>Gammaproteobacteria</taxon>
        <taxon>Lysobacterales</taxon>
        <taxon>Lysobacteraceae</taxon>
        <taxon>Xanthomonas</taxon>
    </lineage>
</organism>
<protein>
    <submittedName>
        <fullName evidence="2">Uncharacterized protein</fullName>
    </submittedName>
</protein>
<evidence type="ECO:0000313" key="3">
    <source>
        <dbReference type="Proteomes" id="UP000247346"/>
    </source>
</evidence>
<dbReference type="Proteomes" id="UP000247346">
    <property type="component" value="Unassembled WGS sequence"/>
</dbReference>
<comment type="caution">
    <text evidence="2">The sequence shown here is derived from an EMBL/GenBank/DDBJ whole genome shotgun (WGS) entry which is preliminary data.</text>
</comment>
<evidence type="ECO:0000313" key="2">
    <source>
        <dbReference type="EMBL" id="PPU81404.1"/>
    </source>
</evidence>
<feature type="region of interest" description="Disordered" evidence="1">
    <location>
        <begin position="22"/>
        <end position="63"/>
    </location>
</feature>
<accession>A0A2P5Z1Q7</accession>
<evidence type="ECO:0000256" key="1">
    <source>
        <dbReference type="SAM" id="MobiDB-lite"/>
    </source>
</evidence>